<protein>
    <recommendedName>
        <fullName evidence="4">Transcription factor TFIIIC triple barrel domain-containing protein</fullName>
    </recommendedName>
</protein>
<organism evidence="2 3">
    <name type="scientific">Candida tropicalis (strain ATCC MYA-3404 / T1)</name>
    <name type="common">Yeast</name>
    <dbReference type="NCBI Taxonomy" id="294747"/>
    <lineage>
        <taxon>Eukaryota</taxon>
        <taxon>Fungi</taxon>
        <taxon>Dikarya</taxon>
        <taxon>Ascomycota</taxon>
        <taxon>Saccharomycotina</taxon>
        <taxon>Pichiomycetes</taxon>
        <taxon>Debaryomycetaceae</taxon>
        <taxon>Candida/Lodderomyces clade</taxon>
        <taxon>Candida</taxon>
    </lineage>
</organism>
<dbReference type="SMART" id="SM00855">
    <property type="entry name" value="PGAM"/>
    <property type="match status" value="1"/>
</dbReference>
<accession>C5MG90</accession>
<feature type="compositionally biased region" description="Low complexity" evidence="1">
    <location>
        <begin position="265"/>
        <end position="276"/>
    </location>
</feature>
<dbReference type="RefSeq" id="XP_002550785.1">
    <property type="nucleotide sequence ID" value="XM_002550739.1"/>
</dbReference>
<dbReference type="VEuPathDB" id="FungiDB:CTRG_05083"/>
<dbReference type="KEGG" id="ctp:CTRG_05083"/>
<evidence type="ECO:0000313" key="3">
    <source>
        <dbReference type="Proteomes" id="UP000002037"/>
    </source>
</evidence>
<dbReference type="InterPro" id="IPR029033">
    <property type="entry name" value="His_PPase_superfam"/>
</dbReference>
<dbReference type="eggNOG" id="ENOG502S5QH">
    <property type="taxonomic scope" value="Eukaryota"/>
</dbReference>
<dbReference type="HOGENOM" id="CLU_042838_0_0_1"/>
<dbReference type="PIRSF" id="PIRSF036802">
    <property type="entry name" value="Tau55_TFC7"/>
    <property type="match status" value="1"/>
</dbReference>
<reference evidence="2 3" key="1">
    <citation type="journal article" date="2009" name="Nature">
        <title>Evolution of pathogenicity and sexual reproduction in eight Candida genomes.</title>
        <authorList>
            <person name="Butler G."/>
            <person name="Rasmussen M.D."/>
            <person name="Lin M.F."/>
            <person name="Santos M.A."/>
            <person name="Sakthikumar S."/>
            <person name="Munro C.A."/>
            <person name="Rheinbay E."/>
            <person name="Grabherr M."/>
            <person name="Forche A."/>
            <person name="Reedy J.L."/>
            <person name="Agrafioti I."/>
            <person name="Arnaud M.B."/>
            <person name="Bates S."/>
            <person name="Brown A.J."/>
            <person name="Brunke S."/>
            <person name="Costanzo M.C."/>
            <person name="Fitzpatrick D.A."/>
            <person name="de Groot P.W."/>
            <person name="Harris D."/>
            <person name="Hoyer L.L."/>
            <person name="Hube B."/>
            <person name="Klis F.M."/>
            <person name="Kodira C."/>
            <person name="Lennard N."/>
            <person name="Logue M.E."/>
            <person name="Martin R."/>
            <person name="Neiman A.M."/>
            <person name="Nikolaou E."/>
            <person name="Quail M.A."/>
            <person name="Quinn J."/>
            <person name="Santos M.C."/>
            <person name="Schmitzberger F.F."/>
            <person name="Sherlock G."/>
            <person name="Shah P."/>
            <person name="Silverstein K.A."/>
            <person name="Skrzypek M.S."/>
            <person name="Soll D."/>
            <person name="Staggs R."/>
            <person name="Stansfield I."/>
            <person name="Stumpf M.P."/>
            <person name="Sudbery P.E."/>
            <person name="Srikantha T."/>
            <person name="Zeng Q."/>
            <person name="Berman J."/>
            <person name="Berriman M."/>
            <person name="Heitman J."/>
            <person name="Gow N.A."/>
            <person name="Lorenz M.C."/>
            <person name="Birren B.W."/>
            <person name="Kellis M."/>
            <person name="Cuomo C.A."/>
        </authorList>
    </citation>
    <scope>NUCLEOTIDE SEQUENCE [LARGE SCALE GENOMIC DNA]</scope>
    <source>
        <strain evidence="3">ATCC MYA-3404 / T1</strain>
    </source>
</reference>
<feature type="region of interest" description="Disordered" evidence="1">
    <location>
        <begin position="265"/>
        <end position="307"/>
    </location>
</feature>
<dbReference type="PANTHER" id="PTHR16469">
    <property type="entry name" value="UBIQUITIN-ASSOCIATED AND SH3 DOMAIN-CONTAINING BA-RELATED"/>
    <property type="match status" value="1"/>
</dbReference>
<evidence type="ECO:0000256" key="1">
    <source>
        <dbReference type="SAM" id="MobiDB-lite"/>
    </source>
</evidence>
<gene>
    <name evidence="2" type="ORF">CTRG_05083</name>
</gene>
<dbReference type="STRING" id="294747.C5MG90"/>
<evidence type="ECO:0008006" key="4">
    <source>
        <dbReference type="Google" id="ProtNLM"/>
    </source>
</evidence>
<dbReference type="CDD" id="cd07067">
    <property type="entry name" value="HP_PGM_like"/>
    <property type="match status" value="1"/>
</dbReference>
<evidence type="ECO:0000313" key="2">
    <source>
        <dbReference type="EMBL" id="EER31353.1"/>
    </source>
</evidence>
<proteinExistence type="predicted"/>
<dbReference type="OrthoDB" id="414418at2759"/>
<name>C5MG90_CANTT</name>
<dbReference type="Proteomes" id="UP000002037">
    <property type="component" value="Unassembled WGS sequence"/>
</dbReference>
<dbReference type="Pfam" id="PF00300">
    <property type="entry name" value="His_Phos_1"/>
    <property type="match status" value="1"/>
</dbReference>
<dbReference type="FunFam" id="3.40.50.1240:FF:000034">
    <property type="entry name" value="Transcription factor TFIIIC subunit"/>
    <property type="match status" value="1"/>
</dbReference>
<dbReference type="InterPro" id="IPR013078">
    <property type="entry name" value="His_Pase_superF_clade-1"/>
</dbReference>
<sequence>MTIETIYIARHGYRSNWLPPPHPEPLTGIDSDPPLAAHGVEQAKQLGAYLESLPSNEKPQFIIASPFYRCIETAKPVSEKLDVKIAIDRGVGEWFRKNRPTKPIPADYKQLNEFFGTVLIDEDKWPRDNLNVIPNVDGETEEEIFERSQEFWKRFIPTFEERYPEIDTILIVTHAATKIALASALLGLSSVFDYIDDKQTLIRAGSCSLSKFIKSNNDDSNKWKIVMNGNCEFLTKGEEMNWDFRQGVEAGSAEDIARRKAIDQALAEQQQQQQQKQAKENAPITDLATGSEVDGNEEEFEVRKSII</sequence>
<dbReference type="PANTHER" id="PTHR16469:SF51">
    <property type="entry name" value="TRANSCRIPTION FACTOR TAU 55 KDA SUBUNIT"/>
    <property type="match status" value="1"/>
</dbReference>
<dbReference type="InterPro" id="IPR051710">
    <property type="entry name" value="Phosphatase_SH3-domain"/>
</dbReference>
<dbReference type="Gene3D" id="3.40.50.1240">
    <property type="entry name" value="Phosphoglycerate mutase-like"/>
    <property type="match status" value="1"/>
</dbReference>
<dbReference type="AlphaFoldDB" id="C5MG90"/>
<dbReference type="EMBL" id="GG692401">
    <property type="protein sequence ID" value="EER31353.1"/>
    <property type="molecule type" value="Genomic_DNA"/>
</dbReference>
<dbReference type="GO" id="GO:0016791">
    <property type="term" value="F:phosphatase activity"/>
    <property type="evidence" value="ECO:0007669"/>
    <property type="project" value="UniProtKB-ARBA"/>
</dbReference>
<dbReference type="InterPro" id="IPR014623">
    <property type="entry name" value="Tfc7/tau55"/>
</dbReference>
<keyword evidence="3" id="KW-1185">Reference proteome</keyword>
<dbReference type="GeneID" id="8299239"/>
<dbReference type="SUPFAM" id="SSF53254">
    <property type="entry name" value="Phosphoglycerate mutase-like"/>
    <property type="match status" value="1"/>
</dbReference>